<evidence type="ECO:0008006" key="3">
    <source>
        <dbReference type="Google" id="ProtNLM"/>
    </source>
</evidence>
<reference evidence="1 2" key="1">
    <citation type="submission" date="2014-12" db="EMBL/GenBank/DDBJ databases">
        <title>Genome assembly of Enhygromyxa salina DSM 15201.</title>
        <authorList>
            <person name="Sharma G."/>
            <person name="Subramanian S."/>
        </authorList>
    </citation>
    <scope>NUCLEOTIDE SEQUENCE [LARGE SCALE GENOMIC DNA]</scope>
    <source>
        <strain evidence="1 2">DSM 15201</strain>
    </source>
</reference>
<dbReference type="GO" id="GO:0006974">
    <property type="term" value="P:DNA damage response"/>
    <property type="evidence" value="ECO:0007669"/>
    <property type="project" value="TreeGrafter"/>
</dbReference>
<dbReference type="PANTHER" id="PTHR34387:SF2">
    <property type="entry name" value="SLR1258 PROTEIN"/>
    <property type="match status" value="1"/>
</dbReference>
<comment type="caution">
    <text evidence="1">The sequence shown here is derived from an EMBL/GenBank/DDBJ whole genome shotgun (WGS) entry which is preliminary data.</text>
</comment>
<evidence type="ECO:0000313" key="2">
    <source>
        <dbReference type="Proteomes" id="UP000031599"/>
    </source>
</evidence>
<proteinExistence type="predicted"/>
<protein>
    <recommendedName>
        <fullName evidence="3">26 kDa periplasmic immunogenic protein</fullName>
    </recommendedName>
</protein>
<dbReference type="PANTHER" id="PTHR34387">
    <property type="entry name" value="SLR1258 PROTEIN"/>
    <property type="match status" value="1"/>
</dbReference>
<gene>
    <name evidence="1" type="ORF">DB30_03888</name>
</gene>
<dbReference type="Gene3D" id="3.30.110.170">
    <property type="entry name" value="Protein of unknown function (DUF541), domain 1"/>
    <property type="match status" value="1"/>
</dbReference>
<dbReference type="AlphaFoldDB" id="A0A0C2DI20"/>
<dbReference type="Gene3D" id="3.30.70.2970">
    <property type="entry name" value="Protein of unknown function (DUF541), domain 2"/>
    <property type="match status" value="1"/>
</dbReference>
<organism evidence="1 2">
    <name type="scientific">Enhygromyxa salina</name>
    <dbReference type="NCBI Taxonomy" id="215803"/>
    <lineage>
        <taxon>Bacteria</taxon>
        <taxon>Pseudomonadati</taxon>
        <taxon>Myxococcota</taxon>
        <taxon>Polyangia</taxon>
        <taxon>Nannocystales</taxon>
        <taxon>Nannocystaceae</taxon>
        <taxon>Enhygromyxa</taxon>
    </lineage>
</organism>
<dbReference type="EMBL" id="JMCC02000003">
    <property type="protein sequence ID" value="KIG19332.1"/>
    <property type="molecule type" value="Genomic_DNA"/>
</dbReference>
<dbReference type="Pfam" id="PF04402">
    <property type="entry name" value="SIMPL"/>
    <property type="match status" value="1"/>
</dbReference>
<evidence type="ECO:0000313" key="1">
    <source>
        <dbReference type="EMBL" id="KIG19332.1"/>
    </source>
</evidence>
<dbReference type="Proteomes" id="UP000031599">
    <property type="component" value="Unassembled WGS sequence"/>
</dbReference>
<name>A0A0C2DI20_9BACT</name>
<sequence length="183" mass="19554">MHLRVLTEGKTAAEAVVSAANQTDAVLKAVSAQPNHGVTTTGLGVNPIVTYDPKTNIPKIVGFRASNGVQVRTKVGYAGQVFDAGVKAGANQSSGMSFRLQDETPFREDALRMAVKQACDEARLVAKATDIELEGPEAIEIDPRAEQRYFRTQALEAKSVATPVIPEDLTIAASVKIMFRTKG</sequence>
<dbReference type="InterPro" id="IPR052022">
    <property type="entry name" value="26kDa_periplasmic_antigen"/>
</dbReference>
<dbReference type="InterPro" id="IPR007497">
    <property type="entry name" value="SIMPL/DUF541"/>
</dbReference>
<accession>A0A0C2DI20</accession>